<dbReference type="EMBL" id="BARS01025760">
    <property type="protein sequence ID" value="GAG07845.1"/>
    <property type="molecule type" value="Genomic_DNA"/>
</dbReference>
<dbReference type="SUPFAM" id="SSF51430">
    <property type="entry name" value="NAD(P)-linked oxidoreductase"/>
    <property type="match status" value="1"/>
</dbReference>
<dbReference type="PANTHER" id="PTHR43364:SF4">
    <property type="entry name" value="NAD(P)-LINKED OXIDOREDUCTASE SUPERFAMILY PROTEIN"/>
    <property type="match status" value="1"/>
</dbReference>
<dbReference type="PANTHER" id="PTHR43364">
    <property type="entry name" value="NADH-SPECIFIC METHYLGLYOXAL REDUCTASE-RELATED"/>
    <property type="match status" value="1"/>
</dbReference>
<dbReference type="Gene3D" id="3.20.20.100">
    <property type="entry name" value="NADP-dependent oxidoreductase domain"/>
    <property type="match status" value="1"/>
</dbReference>
<gene>
    <name evidence="3" type="ORF">S01H1_40663</name>
</gene>
<evidence type="ECO:0000313" key="3">
    <source>
        <dbReference type="EMBL" id="GAG07845.1"/>
    </source>
</evidence>
<proteinExistence type="predicted"/>
<reference evidence="3" key="1">
    <citation type="journal article" date="2014" name="Front. Microbiol.">
        <title>High frequency of phylogenetically diverse reductive dehalogenase-homologous genes in deep subseafloor sedimentary metagenomes.</title>
        <authorList>
            <person name="Kawai M."/>
            <person name="Futagami T."/>
            <person name="Toyoda A."/>
            <person name="Takaki Y."/>
            <person name="Nishi S."/>
            <person name="Hori S."/>
            <person name="Arai W."/>
            <person name="Tsubouchi T."/>
            <person name="Morono Y."/>
            <person name="Uchiyama I."/>
            <person name="Ito T."/>
            <person name="Fujiyama A."/>
            <person name="Inagaki F."/>
            <person name="Takami H."/>
        </authorList>
    </citation>
    <scope>NUCLEOTIDE SEQUENCE</scope>
    <source>
        <strain evidence="3">Expedition CK06-06</strain>
    </source>
</reference>
<name>X0UQ74_9ZZZZ</name>
<keyword evidence="1" id="KW-0560">Oxidoreductase</keyword>
<dbReference type="InterPro" id="IPR018170">
    <property type="entry name" value="Aldo/ket_reductase_CS"/>
</dbReference>
<protein>
    <recommendedName>
        <fullName evidence="2">NADP-dependent oxidoreductase domain-containing protein</fullName>
    </recommendedName>
</protein>
<evidence type="ECO:0000259" key="2">
    <source>
        <dbReference type="Pfam" id="PF00248"/>
    </source>
</evidence>
<dbReference type="Pfam" id="PF00248">
    <property type="entry name" value="Aldo_ket_red"/>
    <property type="match status" value="1"/>
</dbReference>
<evidence type="ECO:0000256" key="1">
    <source>
        <dbReference type="ARBA" id="ARBA00023002"/>
    </source>
</evidence>
<accession>X0UQ74</accession>
<dbReference type="InterPro" id="IPR023210">
    <property type="entry name" value="NADP_OxRdtase_dom"/>
</dbReference>
<dbReference type="InterPro" id="IPR036812">
    <property type="entry name" value="NAD(P)_OxRdtase_dom_sf"/>
</dbReference>
<comment type="caution">
    <text evidence="3">The sequence shown here is derived from an EMBL/GenBank/DDBJ whole genome shotgun (WGS) entry which is preliminary data.</text>
</comment>
<dbReference type="AlphaFoldDB" id="X0UQ74"/>
<dbReference type="GO" id="GO:0016491">
    <property type="term" value="F:oxidoreductase activity"/>
    <property type="evidence" value="ECO:0007669"/>
    <property type="project" value="UniProtKB-KW"/>
</dbReference>
<dbReference type="InterPro" id="IPR050523">
    <property type="entry name" value="AKR_Detox_Biosynth"/>
</dbReference>
<sequence>MQSLRKLQEEGKIRHIGVSNFAAPKLKEVLSTGTVIAVNELPYSLLARAIEYEILPLCKQIGIGVVGYMPLWQGLLTDRFANLDELPVLRRRTRHFDAGKNHLARHGEPGAEEETWQVVVEVREIARELGLKTAEVALRWALANQGISCVLAGARTRQQLEANVAAAAEALPEEVVQRLGRVTEALKAKLGPGFDYFESTANDRTR</sequence>
<feature type="domain" description="NADP-dependent oxidoreductase" evidence="2">
    <location>
        <begin position="1"/>
        <end position="180"/>
    </location>
</feature>
<dbReference type="PROSITE" id="PS00062">
    <property type="entry name" value="ALDOKETO_REDUCTASE_2"/>
    <property type="match status" value="1"/>
</dbReference>
<organism evidence="3">
    <name type="scientific">marine sediment metagenome</name>
    <dbReference type="NCBI Taxonomy" id="412755"/>
    <lineage>
        <taxon>unclassified sequences</taxon>
        <taxon>metagenomes</taxon>
        <taxon>ecological metagenomes</taxon>
    </lineage>
</organism>